<feature type="transmembrane region" description="Helical" evidence="1">
    <location>
        <begin position="133"/>
        <end position="157"/>
    </location>
</feature>
<feature type="transmembrane region" description="Helical" evidence="1">
    <location>
        <begin position="21"/>
        <end position="43"/>
    </location>
</feature>
<dbReference type="Proteomes" id="UP000245506">
    <property type="component" value="Unassembled WGS sequence"/>
</dbReference>
<organism evidence="2 3">
    <name type="scientific">Leucothrix arctica</name>
    <dbReference type="NCBI Taxonomy" id="1481894"/>
    <lineage>
        <taxon>Bacteria</taxon>
        <taxon>Pseudomonadati</taxon>
        <taxon>Pseudomonadota</taxon>
        <taxon>Gammaproteobacteria</taxon>
        <taxon>Thiotrichales</taxon>
        <taxon>Thiotrichaceae</taxon>
        <taxon>Leucothrix</taxon>
    </lineage>
</organism>
<protein>
    <submittedName>
        <fullName evidence="2">Histidine kinase</fullName>
    </submittedName>
</protein>
<dbReference type="GO" id="GO:0016301">
    <property type="term" value="F:kinase activity"/>
    <property type="evidence" value="ECO:0007669"/>
    <property type="project" value="UniProtKB-KW"/>
</dbReference>
<feature type="transmembrane region" description="Helical" evidence="1">
    <location>
        <begin position="231"/>
        <end position="254"/>
    </location>
</feature>
<feature type="transmembrane region" description="Helical" evidence="1">
    <location>
        <begin position="274"/>
        <end position="292"/>
    </location>
</feature>
<feature type="transmembrane region" description="Helical" evidence="1">
    <location>
        <begin position="63"/>
        <end position="85"/>
    </location>
</feature>
<evidence type="ECO:0000313" key="2">
    <source>
        <dbReference type="EMBL" id="PWQ96360.1"/>
    </source>
</evidence>
<comment type="caution">
    <text evidence="2">The sequence shown here is derived from an EMBL/GenBank/DDBJ whole genome shotgun (WGS) entry which is preliminary data.</text>
</comment>
<evidence type="ECO:0000256" key="1">
    <source>
        <dbReference type="SAM" id="Phobius"/>
    </source>
</evidence>
<accession>A0A317CJ59</accession>
<keyword evidence="1" id="KW-0472">Membrane</keyword>
<keyword evidence="1" id="KW-1133">Transmembrane helix</keyword>
<feature type="transmembrane region" description="Helical" evidence="1">
    <location>
        <begin position="189"/>
        <end position="211"/>
    </location>
</feature>
<dbReference type="RefSeq" id="WP_109823331.1">
    <property type="nucleotide sequence ID" value="NZ_QGKL01000029.1"/>
</dbReference>
<keyword evidence="1" id="KW-0812">Transmembrane</keyword>
<dbReference type="OrthoDB" id="37830at2"/>
<dbReference type="InterPro" id="IPR031617">
    <property type="entry name" value="PelG"/>
</dbReference>
<feature type="transmembrane region" description="Helical" evidence="1">
    <location>
        <begin position="332"/>
        <end position="351"/>
    </location>
</feature>
<sequence>MAGIGFELKKMLKDDSWFGLLKTYAYAGAISSGPWVLSILGIMLVGMVSLSNKGESGLWLSEFLVSVTWLMSFSLVLSSLLQLVFTRFMADQLYLKNDHLILPNFIGALGLSTLVSGVIGIICWLLFFRSLSILYCILMLMNFVLLCNVWLAVIFVAGMRRYKTILMVFLISYVSIVILSMVLKSAGTAGLLSALLIGHGILLLSMLLMIFQEYTADQILSFDFLKRKNIFPVLIFIGLFFNMGVWVDKWMFWFTPSTSDDINGVLRASVIYDLPIFLAYLSIIPGMASFLLRVETDFVSTYQDYYSAVNDGATLGQIEQKRVSMTESIRKAYLEIIKVQGVTVLLFFIMAEDIIRWLDLSPLYVHLYYIDLLATAIQVLFLATLNIFFYFNFLKEAFWLTLGLFSLNTILTAASLILGPAFYGYGFALAIFITTMIGMYVLSNKINKLEYITFMLQR</sequence>
<keyword evidence="3" id="KW-1185">Reference proteome</keyword>
<feature type="transmembrane region" description="Helical" evidence="1">
    <location>
        <begin position="105"/>
        <end position="127"/>
    </location>
</feature>
<feature type="transmembrane region" description="Helical" evidence="1">
    <location>
        <begin position="363"/>
        <end position="391"/>
    </location>
</feature>
<dbReference type="AlphaFoldDB" id="A0A317CJ59"/>
<gene>
    <name evidence="2" type="ORF">DKT75_10270</name>
</gene>
<dbReference type="EMBL" id="QGKL01000029">
    <property type="protein sequence ID" value="PWQ96360.1"/>
    <property type="molecule type" value="Genomic_DNA"/>
</dbReference>
<proteinExistence type="predicted"/>
<feature type="transmembrane region" description="Helical" evidence="1">
    <location>
        <begin position="164"/>
        <end position="183"/>
    </location>
</feature>
<keyword evidence="2" id="KW-0808">Transferase</keyword>
<reference evidence="2 3" key="1">
    <citation type="submission" date="2018-05" db="EMBL/GenBank/DDBJ databases">
        <title>Leucothrix arctica sp. nov., isolated from Arctic seawater.</title>
        <authorList>
            <person name="Choi A."/>
            <person name="Baek K."/>
        </authorList>
    </citation>
    <scope>NUCLEOTIDE SEQUENCE [LARGE SCALE GENOMIC DNA]</scope>
    <source>
        <strain evidence="2 3">IMCC9719</strain>
    </source>
</reference>
<name>A0A317CJ59_9GAMM</name>
<feature type="transmembrane region" description="Helical" evidence="1">
    <location>
        <begin position="423"/>
        <end position="442"/>
    </location>
</feature>
<dbReference type="Pfam" id="PF16933">
    <property type="entry name" value="PelG"/>
    <property type="match status" value="1"/>
</dbReference>
<keyword evidence="2" id="KW-0418">Kinase</keyword>
<evidence type="ECO:0000313" key="3">
    <source>
        <dbReference type="Proteomes" id="UP000245506"/>
    </source>
</evidence>
<feature type="transmembrane region" description="Helical" evidence="1">
    <location>
        <begin position="398"/>
        <end position="417"/>
    </location>
</feature>